<evidence type="ECO:0000256" key="3">
    <source>
        <dbReference type="ARBA" id="ARBA00022448"/>
    </source>
</evidence>
<evidence type="ECO:0000313" key="10">
    <source>
        <dbReference type="Proteomes" id="UP000029273"/>
    </source>
</evidence>
<dbReference type="RefSeq" id="WP_038088351.1">
    <property type="nucleotide sequence ID" value="NZ_JQSG02000002.1"/>
</dbReference>
<dbReference type="OrthoDB" id="5792512at2"/>
<evidence type="ECO:0000256" key="5">
    <source>
        <dbReference type="ARBA" id="ARBA00022692"/>
    </source>
</evidence>
<comment type="caution">
    <text evidence="9">The sequence shown here is derived from an EMBL/GenBank/DDBJ whole genome shotgun (WGS) entry which is preliminary data.</text>
</comment>
<comment type="subcellular location">
    <subcellularLocation>
        <location evidence="1">Cell membrane</location>
        <topology evidence="1">Multi-pass membrane protein</topology>
    </subcellularLocation>
</comment>
<feature type="transmembrane region" description="Helical" evidence="8">
    <location>
        <begin position="146"/>
        <end position="164"/>
    </location>
</feature>
<feature type="transmembrane region" description="Helical" evidence="8">
    <location>
        <begin position="53"/>
        <end position="76"/>
    </location>
</feature>
<dbReference type="AlphaFoldDB" id="A0A1A6C6C4"/>
<dbReference type="PANTHER" id="PTHR21716:SF53">
    <property type="entry name" value="PERMEASE PERM-RELATED"/>
    <property type="match status" value="1"/>
</dbReference>
<keyword evidence="5 8" id="KW-0812">Transmembrane</keyword>
<sequence>MTSLRTFALLGSLFILGLTFYLIEGVLVPFVLAWVLAYLLVPWVDRLQARMPRLLAIVLAFLMVFIGIAILLLGLIPALQGQITRFLATLPAYAHHLSLTLDALATRLHLPIAPGAVANHLEQQVRHLGTHLLEAPSALLNTATGMIRLAVLVALVPIVSFYLLRDWHHLSAGIESFLSAPARASLKAFLQSSDRVLRRFIHGQLLVMLAIGVGYSLGFGLTGINLGLVLGVLAGLVSVVPFASFVLGGLPALLLAMLQFHDLTHPLMILGTIGLTEFVGNTILTPVLVGRFVQVHPAVVLLSIFAGGALYGILGMLLALPVAASVSAYWGQRISDPQAAAADAQPAADP</sequence>
<evidence type="ECO:0000256" key="7">
    <source>
        <dbReference type="ARBA" id="ARBA00023136"/>
    </source>
</evidence>
<dbReference type="EMBL" id="JQSG02000002">
    <property type="protein sequence ID" value="OBS10111.1"/>
    <property type="molecule type" value="Genomic_DNA"/>
</dbReference>
<accession>A0A1A6C6C4</accession>
<evidence type="ECO:0000313" key="9">
    <source>
        <dbReference type="EMBL" id="OBS10111.1"/>
    </source>
</evidence>
<proteinExistence type="inferred from homology"/>
<dbReference type="PANTHER" id="PTHR21716">
    <property type="entry name" value="TRANSMEMBRANE PROTEIN"/>
    <property type="match status" value="1"/>
</dbReference>
<dbReference type="GO" id="GO:0055085">
    <property type="term" value="P:transmembrane transport"/>
    <property type="evidence" value="ECO:0007669"/>
    <property type="project" value="TreeGrafter"/>
</dbReference>
<keyword evidence="3" id="KW-0813">Transport</keyword>
<keyword evidence="4" id="KW-1003">Cell membrane</keyword>
<dbReference type="STRING" id="160660.BJI67_04510"/>
<feature type="transmembrane region" description="Helical" evidence="8">
    <location>
        <begin position="267"/>
        <end position="289"/>
    </location>
</feature>
<feature type="transmembrane region" description="Helical" evidence="8">
    <location>
        <begin position="230"/>
        <end position="255"/>
    </location>
</feature>
<comment type="similarity">
    <text evidence="2">Belongs to the autoinducer-2 exporter (AI-2E) (TC 2.A.86) family.</text>
</comment>
<organism evidence="9 10">
    <name type="scientific">Acidihalobacter prosperus</name>
    <dbReference type="NCBI Taxonomy" id="160660"/>
    <lineage>
        <taxon>Bacteria</taxon>
        <taxon>Pseudomonadati</taxon>
        <taxon>Pseudomonadota</taxon>
        <taxon>Gammaproteobacteria</taxon>
        <taxon>Chromatiales</taxon>
        <taxon>Ectothiorhodospiraceae</taxon>
        <taxon>Acidihalobacter</taxon>
    </lineage>
</organism>
<protein>
    <submittedName>
        <fullName evidence="9">AI-2E family transporter</fullName>
    </submittedName>
</protein>
<evidence type="ECO:0000256" key="2">
    <source>
        <dbReference type="ARBA" id="ARBA00009773"/>
    </source>
</evidence>
<dbReference type="Pfam" id="PF01594">
    <property type="entry name" value="AI-2E_transport"/>
    <property type="match status" value="1"/>
</dbReference>
<feature type="transmembrane region" description="Helical" evidence="8">
    <location>
        <begin position="12"/>
        <end position="41"/>
    </location>
</feature>
<evidence type="ECO:0000256" key="6">
    <source>
        <dbReference type="ARBA" id="ARBA00022989"/>
    </source>
</evidence>
<keyword evidence="6 8" id="KW-1133">Transmembrane helix</keyword>
<evidence type="ECO:0000256" key="8">
    <source>
        <dbReference type="SAM" id="Phobius"/>
    </source>
</evidence>
<dbReference type="GO" id="GO:0005886">
    <property type="term" value="C:plasma membrane"/>
    <property type="evidence" value="ECO:0007669"/>
    <property type="project" value="UniProtKB-SubCell"/>
</dbReference>
<feature type="transmembrane region" description="Helical" evidence="8">
    <location>
        <begin position="205"/>
        <end position="224"/>
    </location>
</feature>
<keyword evidence="7 8" id="KW-0472">Membrane</keyword>
<dbReference type="Proteomes" id="UP000029273">
    <property type="component" value="Unassembled WGS sequence"/>
</dbReference>
<evidence type="ECO:0000256" key="1">
    <source>
        <dbReference type="ARBA" id="ARBA00004651"/>
    </source>
</evidence>
<name>A0A1A6C6C4_9GAMM</name>
<dbReference type="InterPro" id="IPR002549">
    <property type="entry name" value="AI-2E-like"/>
</dbReference>
<feature type="transmembrane region" description="Helical" evidence="8">
    <location>
        <begin position="301"/>
        <end position="324"/>
    </location>
</feature>
<gene>
    <name evidence="9" type="ORF">Thpro_021161</name>
</gene>
<reference evidence="9 10" key="1">
    <citation type="journal article" date="2014" name="Genome Announc.">
        <title>Draft Genome Sequence of the Iron-Oxidizing, Acidophilic, and Halotolerant 'Thiobacillus prosperus' Type Strain DSM 5130.</title>
        <authorList>
            <person name="Ossandon F.J."/>
            <person name="Cardenas J.P."/>
            <person name="Corbett M."/>
            <person name="Quatrini R."/>
            <person name="Holmes D.S."/>
            <person name="Watkin E."/>
        </authorList>
    </citation>
    <scope>NUCLEOTIDE SEQUENCE [LARGE SCALE GENOMIC DNA]</scope>
    <source>
        <strain evidence="9 10">DSM 5130</strain>
    </source>
</reference>
<keyword evidence="10" id="KW-1185">Reference proteome</keyword>
<evidence type="ECO:0000256" key="4">
    <source>
        <dbReference type="ARBA" id="ARBA00022475"/>
    </source>
</evidence>